<protein>
    <submittedName>
        <fullName evidence="9">Exportin-6</fullName>
    </submittedName>
</protein>
<dbReference type="PANTHER" id="PTHR21452">
    <property type="entry name" value="EXPORTIN-6"/>
    <property type="match status" value="1"/>
</dbReference>
<keyword evidence="4" id="KW-0813">Transport</keyword>
<evidence type="ECO:0000256" key="4">
    <source>
        <dbReference type="ARBA" id="ARBA00022448"/>
    </source>
</evidence>
<keyword evidence="5" id="KW-0963">Cytoplasm</keyword>
<dbReference type="Pfam" id="PF08389">
    <property type="entry name" value="Xpo1"/>
    <property type="match status" value="1"/>
</dbReference>
<accession>A0A2A3EA00</accession>
<dbReference type="GO" id="GO:0005634">
    <property type="term" value="C:nucleus"/>
    <property type="evidence" value="ECO:0007669"/>
    <property type="project" value="UniProtKB-SubCell"/>
</dbReference>
<keyword evidence="10" id="KW-1185">Reference proteome</keyword>
<evidence type="ECO:0000256" key="3">
    <source>
        <dbReference type="ARBA" id="ARBA00009466"/>
    </source>
</evidence>
<comment type="subcellular location">
    <subcellularLocation>
        <location evidence="2">Cytoplasm</location>
    </subcellularLocation>
    <subcellularLocation>
        <location evidence="1">Nucleus</location>
    </subcellularLocation>
</comment>
<dbReference type="InterPro" id="IPR001494">
    <property type="entry name" value="Importin-beta_N"/>
</dbReference>
<dbReference type="GO" id="GO:0031267">
    <property type="term" value="F:small GTPase binding"/>
    <property type="evidence" value="ECO:0007669"/>
    <property type="project" value="InterPro"/>
</dbReference>
<organism evidence="9 10">
    <name type="scientific">Apis cerana cerana</name>
    <name type="common">Oriental honeybee</name>
    <dbReference type="NCBI Taxonomy" id="94128"/>
    <lineage>
        <taxon>Eukaryota</taxon>
        <taxon>Metazoa</taxon>
        <taxon>Ecdysozoa</taxon>
        <taxon>Arthropoda</taxon>
        <taxon>Hexapoda</taxon>
        <taxon>Insecta</taxon>
        <taxon>Pterygota</taxon>
        <taxon>Neoptera</taxon>
        <taxon>Endopterygota</taxon>
        <taxon>Hymenoptera</taxon>
        <taxon>Apocrita</taxon>
        <taxon>Aculeata</taxon>
        <taxon>Apoidea</taxon>
        <taxon>Anthophila</taxon>
        <taxon>Apidae</taxon>
        <taxon>Apis</taxon>
    </lineage>
</organism>
<dbReference type="OrthoDB" id="10261013at2759"/>
<dbReference type="Pfam" id="PF03810">
    <property type="entry name" value="IBN_N"/>
    <property type="match status" value="1"/>
</dbReference>
<name>A0A2A3EA00_APICC</name>
<proteinExistence type="inferred from homology"/>
<dbReference type="PANTHER" id="PTHR21452:SF4">
    <property type="entry name" value="EXPORTIN-6"/>
    <property type="match status" value="1"/>
</dbReference>
<sequence length="1066" mass="120953">MWTPLAKTSVQLRIKHGGNIDYPNFDYCNLFDYRRDNDAAALQNLEHLMTEFFSPETSNERKRTIERSFQEFAGQIDSWRPCLHFLSSTNNHYVSMFALSTLETTIGRRWPILPWEDKALTRSTLYTLSLERGVAPFVRNKVVKLVVDIARHDWPHFYPDFYSNILQLLSHKHTRLLGLIYLRTASEELATPREDLPIQRKNELFRFLSAQVPLTLDTLTILLKETTKLQNRSGTVTPPPSPTSGQTVATARTILDVEGLATGTSEVCIATLDVLAHLFSWIELSEHISTNLLDAIFTCARYHDAMNGKQIEMAVQAVTTINELLYRPLCSPDVTDRLLVEIFQNGVTLFQLLERLDSINESYMEKLTEFLQLFVTNHLKRVESCSKFPVNTLLEVLCHHTFQQCSTVNGYLRCLDVWTTLLESTQSRYSPVALALAERVLQKMSFKLNTRILKDLDTESLDENEETEWQHFLRCNIECLAKIADISPIPIFTLLYRSWREGLIMFGELGSVITNNQVILLNESEASNVHAHLRDLASTTQALARLYSLFLGDDQSIDQSLAEELVSQTLDVCKFAKTNQLYKASLQPAAIVIDLIEVHSQLLASLQAWCHWIANRPEKIKESLCQRCIDSCILALDYTTFYDNPPPTNLTHSATHLFQSITAILKPVLWDEPAFRNLISMVTYPFFKPDTIKVLRRALVNAIILPPGDGSIRERLLGTMISTLSTPLGLEGQPVPSESTISITIVPLTQLLEDCSASSTTIKKMLHSCLGSTINRTLELLPFMIRCQSVCEVLLRFLHSVFSVLQQQLGPEFTQNAVQGMLHIYTRENISAGPALDQLLEILILVVSAPSSAFKAFVPSVTNLCLGQVWPAVGNDLSAHPDTTLVLLKLFHSILMHRWQYFYNTSILRTLGHTDEEESVEHKEELVAILEAFGQALLQPDVNIFRQSLQSLEQLNVRWRLYQRAIFKVHLLERFLMALFTVLFQQSHNLLADEIATAIHSLASVNIAWFFGHFLPTFLTSCEGVDDMQKATLLGNFDKSTDQPTLTRSVLQLISDLRCYQFCRPG</sequence>
<dbReference type="InterPro" id="IPR016024">
    <property type="entry name" value="ARM-type_fold"/>
</dbReference>
<evidence type="ECO:0000256" key="6">
    <source>
        <dbReference type="ARBA" id="ARBA00022927"/>
    </source>
</evidence>
<evidence type="ECO:0000256" key="5">
    <source>
        <dbReference type="ARBA" id="ARBA00022490"/>
    </source>
</evidence>
<evidence type="ECO:0000256" key="2">
    <source>
        <dbReference type="ARBA" id="ARBA00004496"/>
    </source>
</evidence>
<dbReference type="GO" id="GO:0005737">
    <property type="term" value="C:cytoplasm"/>
    <property type="evidence" value="ECO:0007669"/>
    <property type="project" value="UniProtKB-SubCell"/>
</dbReference>
<keyword evidence="7" id="KW-0539">Nucleus</keyword>
<dbReference type="SMART" id="SM00913">
    <property type="entry name" value="IBN_N"/>
    <property type="match status" value="1"/>
</dbReference>
<dbReference type="InterPro" id="IPR011989">
    <property type="entry name" value="ARM-like"/>
</dbReference>
<dbReference type="AlphaFoldDB" id="A0A2A3EA00"/>
<gene>
    <name evidence="9" type="ORF">APICC_08972</name>
</gene>
<feature type="domain" description="Importin N-terminal" evidence="8">
    <location>
        <begin position="65"/>
        <end position="148"/>
    </location>
</feature>
<evidence type="ECO:0000256" key="7">
    <source>
        <dbReference type="ARBA" id="ARBA00023242"/>
    </source>
</evidence>
<dbReference type="SUPFAM" id="SSF48371">
    <property type="entry name" value="ARM repeat"/>
    <property type="match status" value="1"/>
</dbReference>
<dbReference type="Proteomes" id="UP000242457">
    <property type="component" value="Unassembled WGS sequence"/>
</dbReference>
<evidence type="ECO:0000313" key="10">
    <source>
        <dbReference type="Proteomes" id="UP000242457"/>
    </source>
</evidence>
<dbReference type="STRING" id="94128.A0A2A3EA00"/>
<dbReference type="EMBL" id="KZ288311">
    <property type="protein sequence ID" value="PBC28548.1"/>
    <property type="molecule type" value="Genomic_DNA"/>
</dbReference>
<dbReference type="GO" id="GO:0006611">
    <property type="term" value="P:protein export from nucleus"/>
    <property type="evidence" value="ECO:0007669"/>
    <property type="project" value="InterPro"/>
</dbReference>
<evidence type="ECO:0000259" key="8">
    <source>
        <dbReference type="PROSITE" id="PS50166"/>
    </source>
</evidence>
<dbReference type="InterPro" id="IPR040016">
    <property type="entry name" value="XPO6"/>
</dbReference>
<comment type="similarity">
    <text evidence="3">Belongs to the exportin family.</text>
</comment>
<dbReference type="GO" id="GO:0005049">
    <property type="term" value="F:nuclear export signal receptor activity"/>
    <property type="evidence" value="ECO:0007669"/>
    <property type="project" value="InterPro"/>
</dbReference>
<dbReference type="InterPro" id="IPR013598">
    <property type="entry name" value="Exportin-1/Importin-b-like"/>
</dbReference>
<dbReference type="PROSITE" id="PS50166">
    <property type="entry name" value="IMPORTIN_B_NT"/>
    <property type="match status" value="1"/>
</dbReference>
<evidence type="ECO:0000313" key="9">
    <source>
        <dbReference type="EMBL" id="PBC28548.1"/>
    </source>
</evidence>
<evidence type="ECO:0000256" key="1">
    <source>
        <dbReference type="ARBA" id="ARBA00004123"/>
    </source>
</evidence>
<keyword evidence="6" id="KW-0653">Protein transport</keyword>
<reference evidence="9 10" key="1">
    <citation type="submission" date="2014-07" db="EMBL/GenBank/DDBJ databases">
        <title>Genomic and transcriptomic analysis on Apis cerana provide comprehensive insights into honey bee biology.</title>
        <authorList>
            <person name="Diao Q."/>
            <person name="Sun L."/>
            <person name="Zheng H."/>
            <person name="Zheng H."/>
            <person name="Xu S."/>
            <person name="Wang S."/>
            <person name="Zeng Z."/>
            <person name="Hu F."/>
            <person name="Su S."/>
            <person name="Wu J."/>
        </authorList>
    </citation>
    <scope>NUCLEOTIDE SEQUENCE [LARGE SCALE GENOMIC DNA]</scope>
    <source>
        <tissue evidence="9">Pupae without intestine</tissue>
    </source>
</reference>
<dbReference type="Gene3D" id="1.25.10.10">
    <property type="entry name" value="Leucine-rich Repeat Variant"/>
    <property type="match status" value="1"/>
</dbReference>